<feature type="region of interest" description="Disordered" evidence="1">
    <location>
        <begin position="167"/>
        <end position="322"/>
    </location>
</feature>
<evidence type="ECO:0000313" key="3">
    <source>
        <dbReference type="Proteomes" id="UP000241462"/>
    </source>
</evidence>
<keyword evidence="3" id="KW-1185">Reference proteome</keyword>
<dbReference type="InParanoid" id="A0A2T2ZYT6"/>
<evidence type="ECO:0000313" key="2">
    <source>
        <dbReference type="EMBL" id="PSR79751.1"/>
    </source>
</evidence>
<feature type="region of interest" description="Disordered" evidence="1">
    <location>
        <begin position="1"/>
        <end position="84"/>
    </location>
</feature>
<feature type="compositionally biased region" description="Polar residues" evidence="1">
    <location>
        <begin position="231"/>
        <end position="259"/>
    </location>
</feature>
<feature type="compositionally biased region" description="Low complexity" evidence="1">
    <location>
        <begin position="626"/>
        <end position="640"/>
    </location>
</feature>
<dbReference type="AlphaFoldDB" id="A0A2T2ZYT6"/>
<name>A0A2T2ZYT6_9PEZI</name>
<dbReference type="OrthoDB" id="5204833at2759"/>
<feature type="compositionally biased region" description="Basic residues" evidence="1">
    <location>
        <begin position="303"/>
        <end position="312"/>
    </location>
</feature>
<feature type="compositionally biased region" description="Polar residues" evidence="1">
    <location>
        <begin position="107"/>
        <end position="120"/>
    </location>
</feature>
<organism evidence="2 3">
    <name type="scientific">Coniella lustricola</name>
    <dbReference type="NCBI Taxonomy" id="2025994"/>
    <lineage>
        <taxon>Eukaryota</taxon>
        <taxon>Fungi</taxon>
        <taxon>Dikarya</taxon>
        <taxon>Ascomycota</taxon>
        <taxon>Pezizomycotina</taxon>
        <taxon>Sordariomycetes</taxon>
        <taxon>Sordariomycetidae</taxon>
        <taxon>Diaporthales</taxon>
        <taxon>Schizoparmaceae</taxon>
        <taxon>Coniella</taxon>
    </lineage>
</organism>
<feature type="region of interest" description="Disordered" evidence="1">
    <location>
        <begin position="97"/>
        <end position="135"/>
    </location>
</feature>
<feature type="compositionally biased region" description="Basic and acidic residues" evidence="1">
    <location>
        <begin position="187"/>
        <end position="200"/>
    </location>
</feature>
<dbReference type="Proteomes" id="UP000241462">
    <property type="component" value="Unassembled WGS sequence"/>
</dbReference>
<dbReference type="STRING" id="2025994.A0A2T2ZYT6"/>
<evidence type="ECO:0008006" key="4">
    <source>
        <dbReference type="Google" id="ProtNLM"/>
    </source>
</evidence>
<feature type="region of interest" description="Disordered" evidence="1">
    <location>
        <begin position="590"/>
        <end position="686"/>
    </location>
</feature>
<sequence length="686" mass="73499">MARRRSARLASVATTPKKEDTGDFEPVVKQAEHTSDHKASKKLRATMSSPAQGPRTPMGATVIKPPMSEMHPSKAHVGTMPAPSSALRLGFTDIKPQNGCAKGSGPFLSTPSKTNMSSSPLAPKSAHKAATNSNQTFGADAQKIMEEIREEAAKIKAGLIAKREQERLEEAQASTRKIAQPKRKSGRFSEVHMAEFKKMDSIANHPSAFRASHDRAATAIESTSKGRKRSQSNANIDTSETPLSITPASTLTLKSTKMSRASGKASKSPAKRAKQSPDDDASTNRPASRDEGKITQPKTPRKDARRTHHAKTPTRLTPIPSSLAHAAFTQSVGLRSILKQSTGQGQALNITEANLIDIPMGDESIDMQGTSLSDRVKSILAKYQDPAQLSQSMGGSKTPGPARTQVELPPAPFTTSGKKLSRRVNFNTAPKLAALTQNSPSVVKTGISGSKAGNFVPYPSLKKATESTSGDAFSYPDLSSVLPLSEKATPTDAIFTDKSSNTETQDAVNVPGTFTFRSDRTISFDSESHKGFGVNKGQASIRRVRPSTASTVNVFPTTKPPMTAAPQGKENVRPQSQKVYDAKAFAHGVSSKKRCRVEDDEQEAEREAAERAVKKKRSAAVPEGDALLAPRLTAARRNPAFKAPTKFIKRSPVKTNSAAGATGQPKKPSTLSVSRLAYLAQPKRRK</sequence>
<gene>
    <name evidence="2" type="ORF">BD289DRAFT_485417</name>
</gene>
<reference evidence="2 3" key="1">
    <citation type="journal article" date="2018" name="Mycol. Prog.">
        <title>Coniella lustricola, a new species from submerged detritus.</title>
        <authorList>
            <person name="Raudabaugh D.B."/>
            <person name="Iturriaga T."/>
            <person name="Carver A."/>
            <person name="Mondo S."/>
            <person name="Pangilinan J."/>
            <person name="Lipzen A."/>
            <person name="He G."/>
            <person name="Amirebrahimi M."/>
            <person name="Grigoriev I.V."/>
            <person name="Miller A.N."/>
        </authorList>
    </citation>
    <scope>NUCLEOTIDE SEQUENCE [LARGE SCALE GENOMIC DNA]</scope>
    <source>
        <strain evidence="2 3">B22-T-1</strain>
    </source>
</reference>
<accession>A0A2T2ZYT6</accession>
<dbReference type="EMBL" id="KZ678556">
    <property type="protein sequence ID" value="PSR79751.1"/>
    <property type="molecule type" value="Genomic_DNA"/>
</dbReference>
<protein>
    <recommendedName>
        <fullName evidence="4">Erythromycin esterase</fullName>
    </recommendedName>
</protein>
<evidence type="ECO:0000256" key="1">
    <source>
        <dbReference type="SAM" id="MobiDB-lite"/>
    </source>
</evidence>
<feature type="region of interest" description="Disordered" evidence="1">
    <location>
        <begin position="388"/>
        <end position="419"/>
    </location>
</feature>
<proteinExistence type="predicted"/>